<dbReference type="GO" id="GO:0000166">
    <property type="term" value="F:nucleotide binding"/>
    <property type="evidence" value="ECO:0007669"/>
    <property type="project" value="InterPro"/>
</dbReference>
<reference evidence="1 2" key="2">
    <citation type="journal article" date="2017" name="Nature">
        <title>The Apostasia genome and the evolution of orchids.</title>
        <authorList>
            <person name="Zhang G.Q."/>
            <person name="Liu K.W."/>
            <person name="Li Z."/>
            <person name="Lohaus R."/>
            <person name="Hsiao Y.Y."/>
            <person name="Niu S.C."/>
            <person name="Wang J.Y."/>
            <person name="Lin Y.C."/>
            <person name="Xu Q."/>
            <person name="Chen L.J."/>
            <person name="Yoshida K."/>
            <person name="Fujiwara S."/>
            <person name="Wang Z.W."/>
            <person name="Zhang Y.Q."/>
            <person name="Mitsuda N."/>
            <person name="Wang M."/>
            <person name="Liu G.H."/>
            <person name="Pecoraro L."/>
            <person name="Huang H.X."/>
            <person name="Xiao X.J."/>
            <person name="Lin M."/>
            <person name="Wu X.Y."/>
            <person name="Wu W.L."/>
            <person name="Chen Y.Y."/>
            <person name="Chang S.B."/>
            <person name="Sakamoto S."/>
            <person name="Ohme-Takagi M."/>
            <person name="Yagi M."/>
            <person name="Zeng S.J."/>
            <person name="Shen C.Y."/>
            <person name="Yeh C.M."/>
            <person name="Luo Y.B."/>
            <person name="Tsai W.C."/>
            <person name="Van de Peer Y."/>
            <person name="Liu Z.J."/>
        </authorList>
    </citation>
    <scope>NUCLEOTIDE SEQUENCE [LARGE SCALE GENOMIC DNA]</scope>
    <source>
        <tissue evidence="1">The whole plant</tissue>
    </source>
</reference>
<protein>
    <submittedName>
        <fullName evidence="1">Calcium-transporting ATPase 4, endoplasmic reticulum-type</fullName>
    </submittedName>
</protein>
<dbReference type="Proteomes" id="UP000233837">
    <property type="component" value="Unassembled WGS sequence"/>
</dbReference>
<dbReference type="Gene3D" id="3.40.1110.10">
    <property type="entry name" value="Calcium-transporting ATPase, cytoplasmic domain N"/>
    <property type="match status" value="1"/>
</dbReference>
<name>A0A2I0X759_9ASPA</name>
<dbReference type="AlphaFoldDB" id="A0A2I0X759"/>
<dbReference type="EMBL" id="KZ502085">
    <property type="protein sequence ID" value="PKU83755.1"/>
    <property type="molecule type" value="Genomic_DNA"/>
</dbReference>
<sequence length="76" mass="8468">MLDIFCNDANITHCGNRFISSGMPAALKVLVEKMGLPGGYPASSTPSFNILRCCEWWKGIEQRIATLEFDQARKSM</sequence>
<reference evidence="1 2" key="1">
    <citation type="journal article" date="2016" name="Sci. Rep.">
        <title>The Dendrobium catenatum Lindl. genome sequence provides insights into polysaccharide synthase, floral development and adaptive evolution.</title>
        <authorList>
            <person name="Zhang G.Q."/>
            <person name="Xu Q."/>
            <person name="Bian C."/>
            <person name="Tsai W.C."/>
            <person name="Yeh C.M."/>
            <person name="Liu K.W."/>
            <person name="Yoshida K."/>
            <person name="Zhang L.S."/>
            <person name="Chang S.B."/>
            <person name="Chen F."/>
            <person name="Shi Y."/>
            <person name="Su Y.Y."/>
            <person name="Zhang Y.Q."/>
            <person name="Chen L.J."/>
            <person name="Yin Y."/>
            <person name="Lin M."/>
            <person name="Huang H."/>
            <person name="Deng H."/>
            <person name="Wang Z.W."/>
            <person name="Zhu S.L."/>
            <person name="Zhao X."/>
            <person name="Deng C."/>
            <person name="Niu S.C."/>
            <person name="Huang J."/>
            <person name="Wang M."/>
            <person name="Liu G.H."/>
            <person name="Yang H.J."/>
            <person name="Xiao X.J."/>
            <person name="Hsiao Y.Y."/>
            <person name="Wu W.L."/>
            <person name="Chen Y.Y."/>
            <person name="Mitsuda N."/>
            <person name="Ohme-Takagi M."/>
            <person name="Luo Y.B."/>
            <person name="Van de Peer Y."/>
            <person name="Liu Z.J."/>
        </authorList>
    </citation>
    <scope>NUCLEOTIDE SEQUENCE [LARGE SCALE GENOMIC DNA]</scope>
    <source>
        <tissue evidence="1">The whole plant</tissue>
    </source>
</reference>
<organism evidence="1 2">
    <name type="scientific">Dendrobium catenatum</name>
    <dbReference type="NCBI Taxonomy" id="906689"/>
    <lineage>
        <taxon>Eukaryota</taxon>
        <taxon>Viridiplantae</taxon>
        <taxon>Streptophyta</taxon>
        <taxon>Embryophyta</taxon>
        <taxon>Tracheophyta</taxon>
        <taxon>Spermatophyta</taxon>
        <taxon>Magnoliopsida</taxon>
        <taxon>Liliopsida</taxon>
        <taxon>Asparagales</taxon>
        <taxon>Orchidaceae</taxon>
        <taxon>Epidendroideae</taxon>
        <taxon>Malaxideae</taxon>
        <taxon>Dendrobiinae</taxon>
        <taxon>Dendrobium</taxon>
    </lineage>
</organism>
<gene>
    <name evidence="1" type="primary">ECA4</name>
    <name evidence="1" type="ORF">MA16_Dca010148</name>
</gene>
<dbReference type="SUPFAM" id="SSF81660">
    <property type="entry name" value="Metal cation-transporting ATPase, ATP-binding domain N"/>
    <property type="match status" value="1"/>
</dbReference>
<accession>A0A2I0X759</accession>
<evidence type="ECO:0000313" key="2">
    <source>
        <dbReference type="Proteomes" id="UP000233837"/>
    </source>
</evidence>
<evidence type="ECO:0000313" key="1">
    <source>
        <dbReference type="EMBL" id="PKU83755.1"/>
    </source>
</evidence>
<dbReference type="InterPro" id="IPR023299">
    <property type="entry name" value="ATPase_P-typ_cyto_dom_N"/>
</dbReference>
<proteinExistence type="predicted"/>
<keyword evidence="2" id="KW-1185">Reference proteome</keyword>